<dbReference type="RefSeq" id="WP_377178373.1">
    <property type="nucleotide sequence ID" value="NZ_JBHTMY010000003.1"/>
</dbReference>
<dbReference type="InterPro" id="IPR011701">
    <property type="entry name" value="MFS"/>
</dbReference>
<feature type="transmembrane region" description="Helical" evidence="8">
    <location>
        <begin position="394"/>
        <end position="410"/>
    </location>
</feature>
<comment type="function">
    <text evidence="1">Intake of glucose and galactose.</text>
</comment>
<feature type="transmembrane region" description="Helical" evidence="8">
    <location>
        <begin position="308"/>
        <end position="326"/>
    </location>
</feature>
<feature type="transmembrane region" description="Helical" evidence="8">
    <location>
        <begin position="360"/>
        <end position="382"/>
    </location>
</feature>
<feature type="domain" description="Major facilitator superfamily (MFS) profile" evidence="9">
    <location>
        <begin position="9"/>
        <end position="417"/>
    </location>
</feature>
<gene>
    <name evidence="10" type="ORF">ACFQ39_09385</name>
</gene>
<feature type="transmembrane region" description="Helical" evidence="8">
    <location>
        <begin position="241"/>
        <end position="260"/>
    </location>
</feature>
<organism evidence="10 11">
    <name type="scientific">Namhaeicola litoreus</name>
    <dbReference type="NCBI Taxonomy" id="1052145"/>
    <lineage>
        <taxon>Bacteria</taxon>
        <taxon>Pseudomonadati</taxon>
        <taxon>Bacteroidota</taxon>
        <taxon>Flavobacteriia</taxon>
        <taxon>Flavobacteriales</taxon>
        <taxon>Flavobacteriaceae</taxon>
        <taxon>Namhaeicola</taxon>
    </lineage>
</organism>
<evidence type="ECO:0000259" key="9">
    <source>
        <dbReference type="PROSITE" id="PS50850"/>
    </source>
</evidence>
<keyword evidence="11" id="KW-1185">Reference proteome</keyword>
<evidence type="ECO:0000313" key="11">
    <source>
        <dbReference type="Proteomes" id="UP001597201"/>
    </source>
</evidence>
<dbReference type="Proteomes" id="UP001597201">
    <property type="component" value="Unassembled WGS sequence"/>
</dbReference>
<evidence type="ECO:0000313" key="10">
    <source>
        <dbReference type="EMBL" id="MFD1315828.1"/>
    </source>
</evidence>
<feature type="transmembrane region" description="Helical" evidence="8">
    <location>
        <begin position="46"/>
        <end position="67"/>
    </location>
</feature>
<evidence type="ECO:0000256" key="7">
    <source>
        <dbReference type="ARBA" id="ARBA00023136"/>
    </source>
</evidence>
<dbReference type="NCBIfam" id="TIGR01272">
    <property type="entry name" value="gluP"/>
    <property type="match status" value="1"/>
</dbReference>
<comment type="similarity">
    <text evidence="3">Belongs to the major facilitator superfamily. FHS transporter (TC 2.A.1.7) family.</text>
</comment>
<dbReference type="InterPro" id="IPR020846">
    <property type="entry name" value="MFS_dom"/>
</dbReference>
<feature type="transmembrane region" description="Helical" evidence="8">
    <location>
        <begin position="280"/>
        <end position="299"/>
    </location>
</feature>
<proteinExistence type="inferred from homology"/>
<keyword evidence="4" id="KW-1003">Cell membrane</keyword>
<dbReference type="InterPro" id="IPR050375">
    <property type="entry name" value="MFS_TsgA-like"/>
</dbReference>
<feature type="transmembrane region" description="Helical" evidence="8">
    <location>
        <begin position="137"/>
        <end position="160"/>
    </location>
</feature>
<evidence type="ECO:0000256" key="5">
    <source>
        <dbReference type="ARBA" id="ARBA00022692"/>
    </source>
</evidence>
<protein>
    <submittedName>
        <fullName evidence="10">Sugar MFS transporter</fullName>
    </submittedName>
</protein>
<evidence type="ECO:0000256" key="1">
    <source>
        <dbReference type="ARBA" id="ARBA00003321"/>
    </source>
</evidence>
<feature type="transmembrane region" description="Helical" evidence="8">
    <location>
        <begin position="191"/>
        <end position="211"/>
    </location>
</feature>
<comment type="subcellular location">
    <subcellularLocation>
        <location evidence="2">Cell inner membrane</location>
        <topology evidence="2">Multi-pass membrane protein</topology>
    </subcellularLocation>
</comment>
<dbReference type="PROSITE" id="PS50850">
    <property type="entry name" value="MFS"/>
    <property type="match status" value="1"/>
</dbReference>
<dbReference type="Gene3D" id="1.20.1250.20">
    <property type="entry name" value="MFS general substrate transporter like domains"/>
    <property type="match status" value="2"/>
</dbReference>
<feature type="transmembrane region" description="Helical" evidence="8">
    <location>
        <begin position="7"/>
        <end position="26"/>
    </location>
</feature>
<evidence type="ECO:0000256" key="3">
    <source>
        <dbReference type="ARBA" id="ARBA00009120"/>
    </source>
</evidence>
<name>A0ABW3Y3I1_9FLAO</name>
<evidence type="ECO:0000256" key="8">
    <source>
        <dbReference type="SAM" id="Phobius"/>
    </source>
</evidence>
<evidence type="ECO:0000256" key="6">
    <source>
        <dbReference type="ARBA" id="ARBA00022989"/>
    </source>
</evidence>
<dbReference type="PANTHER" id="PTHR43702">
    <property type="entry name" value="L-FUCOSE-PROTON SYMPORTER"/>
    <property type="match status" value="1"/>
</dbReference>
<feature type="transmembrane region" description="Helical" evidence="8">
    <location>
        <begin position="74"/>
        <end position="93"/>
    </location>
</feature>
<reference evidence="11" key="1">
    <citation type="journal article" date="2019" name="Int. J. Syst. Evol. Microbiol.">
        <title>The Global Catalogue of Microorganisms (GCM) 10K type strain sequencing project: providing services to taxonomists for standard genome sequencing and annotation.</title>
        <authorList>
            <consortium name="The Broad Institute Genomics Platform"/>
            <consortium name="The Broad Institute Genome Sequencing Center for Infectious Disease"/>
            <person name="Wu L."/>
            <person name="Ma J."/>
        </authorList>
    </citation>
    <scope>NUCLEOTIDE SEQUENCE [LARGE SCALE GENOMIC DNA]</scope>
    <source>
        <strain evidence="11">CCUG 61485</strain>
    </source>
</reference>
<dbReference type="InterPro" id="IPR005964">
    <property type="entry name" value="Glc/Gal_transptr_bac"/>
</dbReference>
<dbReference type="Pfam" id="PF07690">
    <property type="entry name" value="MFS_1"/>
    <property type="match status" value="1"/>
</dbReference>
<keyword evidence="5 8" id="KW-0812">Transmembrane</keyword>
<evidence type="ECO:0000256" key="2">
    <source>
        <dbReference type="ARBA" id="ARBA00004429"/>
    </source>
</evidence>
<dbReference type="PANTHER" id="PTHR43702:SF12">
    <property type="entry name" value="N-ACETYL GLUCOSAMINE TRANSPORTER NAGP"/>
    <property type="match status" value="1"/>
</dbReference>
<dbReference type="EMBL" id="JBHTMY010000003">
    <property type="protein sequence ID" value="MFD1315828.1"/>
    <property type="molecule type" value="Genomic_DNA"/>
</dbReference>
<accession>A0ABW3Y3I1</accession>
<dbReference type="SUPFAM" id="SSF103473">
    <property type="entry name" value="MFS general substrate transporter"/>
    <property type="match status" value="1"/>
</dbReference>
<dbReference type="InterPro" id="IPR036259">
    <property type="entry name" value="MFS_trans_sf"/>
</dbReference>
<keyword evidence="7 8" id="KW-0472">Membrane</keyword>
<dbReference type="CDD" id="cd17394">
    <property type="entry name" value="MFS_FucP_like"/>
    <property type="match status" value="1"/>
</dbReference>
<keyword evidence="6 8" id="KW-1133">Transmembrane helix</keyword>
<feature type="transmembrane region" description="Helical" evidence="8">
    <location>
        <begin position="332"/>
        <end position="353"/>
    </location>
</feature>
<comment type="caution">
    <text evidence="10">The sequence shown here is derived from an EMBL/GenBank/DDBJ whole genome shotgun (WGS) entry which is preliminary data.</text>
</comment>
<evidence type="ECO:0000256" key="4">
    <source>
        <dbReference type="ARBA" id="ARBA00022475"/>
    </source>
</evidence>
<sequence length="418" mass="45919">MNKSSNFFPLLIVGALFFILGFITWLNGLLIPYLKTACELTNFQALFVAFAFYISFTLMALPSSWILKKIGFKSGMSLGLFIMSLGALVFIPAANTRDYTFFLTGLFILGTGIALLQTAVNPYVTILGPIDSAAKRISIMGICNKVAGALAPLILAYFIVREGDDEMIKTLETIALDEKLRLLDEMAERVIVPYMVMAAVLFLLALAIRFIHLPDLKSEDDDTKNEKSGEIVKTSVFQFPYLILGVIALFFYVGVEVIAGDTIIRYGESLGIELNVAKVFTTYTLTAMLVGYILGIILIPKYISQRKALQASAILGIIFSFGAIFTDGFTSVFFIAILGLANALVWPAIWPLAIHGLGKFINTGSALLIMAISGGAIIPLLWGKIADLSSPREAYWIMIPSYLIILLYATKGYKIKKW</sequence>
<feature type="transmembrane region" description="Helical" evidence="8">
    <location>
        <begin position="99"/>
        <end position="116"/>
    </location>
</feature>